<dbReference type="Proteomes" id="UP000828390">
    <property type="component" value="Unassembled WGS sequence"/>
</dbReference>
<name>A0A9D4MVD0_DREPO</name>
<protein>
    <submittedName>
        <fullName evidence="1">Uncharacterized protein</fullName>
    </submittedName>
</protein>
<reference evidence="1" key="2">
    <citation type="submission" date="2020-11" db="EMBL/GenBank/DDBJ databases">
        <authorList>
            <person name="McCartney M.A."/>
            <person name="Auch B."/>
            <person name="Kono T."/>
            <person name="Mallez S."/>
            <person name="Becker A."/>
            <person name="Gohl D.M."/>
            <person name="Silverstein K.A.T."/>
            <person name="Koren S."/>
            <person name="Bechman K.B."/>
            <person name="Herman A."/>
            <person name="Abrahante J.E."/>
            <person name="Garbe J."/>
        </authorList>
    </citation>
    <scope>NUCLEOTIDE SEQUENCE</scope>
    <source>
        <strain evidence="1">Duluth1</strain>
        <tissue evidence="1">Whole animal</tissue>
    </source>
</reference>
<reference evidence="1" key="1">
    <citation type="journal article" date="2019" name="bioRxiv">
        <title>The Genome of the Zebra Mussel, Dreissena polymorpha: A Resource for Invasive Species Research.</title>
        <authorList>
            <person name="McCartney M.A."/>
            <person name="Auch B."/>
            <person name="Kono T."/>
            <person name="Mallez S."/>
            <person name="Zhang Y."/>
            <person name="Obille A."/>
            <person name="Becker A."/>
            <person name="Abrahante J.E."/>
            <person name="Garbe J."/>
            <person name="Badalamenti J.P."/>
            <person name="Herman A."/>
            <person name="Mangelson H."/>
            <person name="Liachko I."/>
            <person name="Sullivan S."/>
            <person name="Sone E.D."/>
            <person name="Koren S."/>
            <person name="Silverstein K.A.T."/>
            <person name="Beckman K.B."/>
            <person name="Gohl D.M."/>
        </authorList>
    </citation>
    <scope>NUCLEOTIDE SEQUENCE</scope>
    <source>
        <strain evidence="1">Duluth1</strain>
        <tissue evidence="1">Whole animal</tissue>
    </source>
</reference>
<proteinExistence type="predicted"/>
<dbReference type="AlphaFoldDB" id="A0A9D4MVD0"/>
<comment type="caution">
    <text evidence="1">The sequence shown here is derived from an EMBL/GenBank/DDBJ whole genome shotgun (WGS) entry which is preliminary data.</text>
</comment>
<dbReference type="EMBL" id="JAIWYP010000001">
    <property type="protein sequence ID" value="KAH3882459.1"/>
    <property type="molecule type" value="Genomic_DNA"/>
</dbReference>
<gene>
    <name evidence="1" type="ORF">DPMN_006399</name>
</gene>
<evidence type="ECO:0000313" key="2">
    <source>
        <dbReference type="Proteomes" id="UP000828390"/>
    </source>
</evidence>
<sequence length="96" mass="11050">MVASSSLPSTKNPDTLIRYIVGTDEGLEFMQDEIKRLRRKLSKGSKNLSVPSALSSFYERLGNLVLTMIHLETVLQKTPENKKAQWRHHRLERTVQ</sequence>
<organism evidence="1 2">
    <name type="scientific">Dreissena polymorpha</name>
    <name type="common">Zebra mussel</name>
    <name type="synonym">Mytilus polymorpha</name>
    <dbReference type="NCBI Taxonomy" id="45954"/>
    <lineage>
        <taxon>Eukaryota</taxon>
        <taxon>Metazoa</taxon>
        <taxon>Spiralia</taxon>
        <taxon>Lophotrochozoa</taxon>
        <taxon>Mollusca</taxon>
        <taxon>Bivalvia</taxon>
        <taxon>Autobranchia</taxon>
        <taxon>Heteroconchia</taxon>
        <taxon>Euheterodonta</taxon>
        <taxon>Imparidentia</taxon>
        <taxon>Neoheterodontei</taxon>
        <taxon>Myida</taxon>
        <taxon>Dreissenoidea</taxon>
        <taxon>Dreissenidae</taxon>
        <taxon>Dreissena</taxon>
    </lineage>
</organism>
<keyword evidence="2" id="KW-1185">Reference proteome</keyword>
<evidence type="ECO:0000313" key="1">
    <source>
        <dbReference type="EMBL" id="KAH3882459.1"/>
    </source>
</evidence>
<accession>A0A9D4MVD0</accession>